<proteinExistence type="predicted"/>
<gene>
    <name evidence="2" type="ORF">ACFPRC_14230</name>
</gene>
<accession>A0ABV9WVP0</accession>
<name>A0ABV9WVP0_9ACTN</name>
<evidence type="ECO:0000256" key="1">
    <source>
        <dbReference type="SAM" id="MobiDB-lite"/>
    </source>
</evidence>
<evidence type="ECO:0000313" key="3">
    <source>
        <dbReference type="Proteomes" id="UP001595855"/>
    </source>
</evidence>
<sequence>MLEQTRHAVRGLPRSVEGLEHIPAHGPLVVLAGGDGRRPLDAVLSAVRGRPARRLDGPRALHALAYDEAVVVRGVADAVATAERASAPVLPVVLWQDGHHTRVVAGPPLPRHPPEPPAGPRAEHPAERLARDLAMDPAERLARDLAPDPAESAARDRVEAGHEALARLVERARKPAWPAGPRSARAAARHLDRVFEALLSRTDPLPDHVLYEQAALLIALGRLGDRHNLDLRVGRLRLTALRHENHPLPVKAAALWRLRAGTEEALRRDPDHLMANYLLGRWHLSAPRLLGGRRDTAVVHLERAERLGRGDTRYVLGHAEALLAADRPADALSALERVIEAPADQPRTQRRRQSAIRMSRALRHGHAPGRPARPAGPRARVKG</sequence>
<comment type="caution">
    <text evidence="2">The sequence shown here is derived from an EMBL/GenBank/DDBJ whole genome shotgun (WGS) entry which is preliminary data.</text>
</comment>
<organism evidence="2 3">
    <name type="scientific">Streptomyces lienomycini</name>
    <dbReference type="NCBI Taxonomy" id="284035"/>
    <lineage>
        <taxon>Bacteria</taxon>
        <taxon>Bacillati</taxon>
        <taxon>Actinomycetota</taxon>
        <taxon>Actinomycetes</taxon>
        <taxon>Kitasatosporales</taxon>
        <taxon>Streptomycetaceae</taxon>
        <taxon>Streptomyces</taxon>
    </lineage>
</organism>
<dbReference type="Proteomes" id="UP001595855">
    <property type="component" value="Unassembled WGS sequence"/>
</dbReference>
<evidence type="ECO:0000313" key="2">
    <source>
        <dbReference type="EMBL" id="MFC5016040.1"/>
    </source>
</evidence>
<dbReference type="SUPFAM" id="SSF48452">
    <property type="entry name" value="TPR-like"/>
    <property type="match status" value="1"/>
</dbReference>
<feature type="compositionally biased region" description="Low complexity" evidence="1">
    <location>
        <begin position="368"/>
        <end position="383"/>
    </location>
</feature>
<keyword evidence="3" id="KW-1185">Reference proteome</keyword>
<feature type="compositionally biased region" description="Basic residues" evidence="1">
    <location>
        <begin position="348"/>
        <end position="367"/>
    </location>
</feature>
<feature type="compositionally biased region" description="Pro residues" evidence="1">
    <location>
        <begin position="107"/>
        <end position="119"/>
    </location>
</feature>
<feature type="region of interest" description="Disordered" evidence="1">
    <location>
        <begin position="342"/>
        <end position="383"/>
    </location>
</feature>
<reference evidence="3" key="1">
    <citation type="journal article" date="2019" name="Int. J. Syst. Evol. Microbiol.">
        <title>The Global Catalogue of Microorganisms (GCM) 10K type strain sequencing project: providing services to taxonomists for standard genome sequencing and annotation.</title>
        <authorList>
            <consortium name="The Broad Institute Genomics Platform"/>
            <consortium name="The Broad Institute Genome Sequencing Center for Infectious Disease"/>
            <person name="Wu L."/>
            <person name="Ma J."/>
        </authorList>
    </citation>
    <scope>NUCLEOTIDE SEQUENCE [LARGE SCALE GENOMIC DNA]</scope>
    <source>
        <strain evidence="3">CGMCC 4.1542</strain>
    </source>
</reference>
<feature type="region of interest" description="Disordered" evidence="1">
    <location>
        <begin position="105"/>
        <end position="125"/>
    </location>
</feature>
<dbReference type="RefSeq" id="WP_328658910.1">
    <property type="nucleotide sequence ID" value="NZ_BAAATN010000004.1"/>
</dbReference>
<protein>
    <submittedName>
        <fullName evidence="2">Tetratricopeptide repeat protein</fullName>
    </submittedName>
</protein>
<dbReference type="EMBL" id="JBHSJO010000001">
    <property type="protein sequence ID" value="MFC5016040.1"/>
    <property type="molecule type" value="Genomic_DNA"/>
</dbReference>
<dbReference type="InterPro" id="IPR011990">
    <property type="entry name" value="TPR-like_helical_dom_sf"/>
</dbReference>
<dbReference type="Gene3D" id="1.25.40.10">
    <property type="entry name" value="Tetratricopeptide repeat domain"/>
    <property type="match status" value="1"/>
</dbReference>